<proteinExistence type="predicted"/>
<dbReference type="SMART" id="SM00860">
    <property type="entry name" value="SMI1_KNR4"/>
    <property type="match status" value="1"/>
</dbReference>
<accession>A0AAP2DMN0</accession>
<gene>
    <name evidence="2" type="ORF">KK083_19875</name>
</gene>
<feature type="domain" description="Knr4/Smi1-like" evidence="1">
    <location>
        <begin position="26"/>
        <end position="169"/>
    </location>
</feature>
<dbReference type="AlphaFoldDB" id="A0AAP2DMN0"/>
<dbReference type="Gene3D" id="3.40.1580.10">
    <property type="entry name" value="SMI1/KNR4-like"/>
    <property type="match status" value="1"/>
</dbReference>
<dbReference type="RefSeq" id="WP_254166794.1">
    <property type="nucleotide sequence ID" value="NZ_JAHESF010000021.1"/>
</dbReference>
<evidence type="ECO:0000259" key="1">
    <source>
        <dbReference type="SMART" id="SM00860"/>
    </source>
</evidence>
<dbReference type="InterPro" id="IPR051873">
    <property type="entry name" value="KNR4/SMI1_regulator"/>
</dbReference>
<dbReference type="Proteomes" id="UP001319200">
    <property type="component" value="Unassembled WGS sequence"/>
</dbReference>
<organism evidence="2 3">
    <name type="scientific">Chryseosolibacter histidini</name>
    <dbReference type="NCBI Taxonomy" id="2782349"/>
    <lineage>
        <taxon>Bacteria</taxon>
        <taxon>Pseudomonadati</taxon>
        <taxon>Bacteroidota</taxon>
        <taxon>Cytophagia</taxon>
        <taxon>Cytophagales</taxon>
        <taxon>Chryseotaleaceae</taxon>
        <taxon>Chryseosolibacter</taxon>
    </lineage>
</organism>
<keyword evidence="3" id="KW-1185">Reference proteome</keyword>
<dbReference type="PANTHER" id="PTHR47432">
    <property type="entry name" value="CELL WALL ASSEMBLY REGULATOR SMI1"/>
    <property type="match status" value="1"/>
</dbReference>
<comment type="caution">
    <text evidence="2">The sequence shown here is derived from an EMBL/GenBank/DDBJ whole genome shotgun (WGS) entry which is preliminary data.</text>
</comment>
<dbReference type="Pfam" id="PF09346">
    <property type="entry name" value="SMI1_KNR4"/>
    <property type="match status" value="1"/>
</dbReference>
<evidence type="ECO:0000313" key="3">
    <source>
        <dbReference type="Proteomes" id="UP001319200"/>
    </source>
</evidence>
<dbReference type="SUPFAM" id="SSF160631">
    <property type="entry name" value="SMI1/KNR4-like"/>
    <property type="match status" value="1"/>
</dbReference>
<evidence type="ECO:0000313" key="2">
    <source>
        <dbReference type="EMBL" id="MBT1699165.1"/>
    </source>
</evidence>
<dbReference type="InterPro" id="IPR018958">
    <property type="entry name" value="Knr4/Smi1-like_dom"/>
</dbReference>
<protein>
    <submittedName>
        <fullName evidence="2">SMI1/KNR4 family protein</fullName>
    </submittedName>
</protein>
<dbReference type="PANTHER" id="PTHR47432:SF1">
    <property type="entry name" value="CELL WALL ASSEMBLY REGULATOR SMI1"/>
    <property type="match status" value="1"/>
</dbReference>
<name>A0AAP2DMN0_9BACT</name>
<reference evidence="2 3" key="1">
    <citation type="submission" date="2021-05" db="EMBL/GenBank/DDBJ databases">
        <title>A Polyphasic approach of four new species of the genus Ohtaekwangia: Ohtaekwangia histidinii sp. nov., Ohtaekwangia cretensis sp. nov., Ohtaekwangia indiensis sp. nov., Ohtaekwangia reichenbachii sp. nov. from diverse environment.</title>
        <authorList>
            <person name="Octaviana S."/>
        </authorList>
    </citation>
    <scope>NUCLEOTIDE SEQUENCE [LARGE SCALE GENOMIC DNA]</scope>
    <source>
        <strain evidence="2 3">PWU4</strain>
    </source>
</reference>
<dbReference type="EMBL" id="JAHESF010000021">
    <property type="protein sequence ID" value="MBT1699165.1"/>
    <property type="molecule type" value="Genomic_DNA"/>
</dbReference>
<dbReference type="InterPro" id="IPR037883">
    <property type="entry name" value="Knr4/Smi1-like_sf"/>
</dbReference>
<sequence>MQTLLNTLDKHLQEKRPDYYKDLRPPLTDQQIGDLEKKYNLQLPSDVRLLYQWKNGQDDYKRFVNNSTFMPLESALESYELLTGMIGYDFEIKNWWNEHWIPLFENGSGDHICVDMAGIFTGDAGQIVDFWHDSPGRNVTAPSLEAFIGSLNKYYETTKPEDFDEFFIIEGIKGYPKRFEVK</sequence>